<dbReference type="PANTHER" id="PTHR47485:SF1">
    <property type="entry name" value="THYLAKOID LUMENAL 17.4 KDA PROTEIN, CHLOROPLASTIC"/>
    <property type="match status" value="1"/>
</dbReference>
<dbReference type="Gene3D" id="2.160.20.80">
    <property type="entry name" value="E3 ubiquitin-protein ligase SopA"/>
    <property type="match status" value="2"/>
</dbReference>
<dbReference type="PANTHER" id="PTHR47485">
    <property type="entry name" value="THYLAKOID LUMENAL 17.4 KDA PROTEIN, CHLOROPLASTIC"/>
    <property type="match status" value="1"/>
</dbReference>
<dbReference type="SUPFAM" id="SSF141571">
    <property type="entry name" value="Pentapeptide repeat-like"/>
    <property type="match status" value="1"/>
</dbReference>
<organism evidence="2 3">
    <name type="scientific">Streptomyces narbonensis</name>
    <dbReference type="NCBI Taxonomy" id="67333"/>
    <lineage>
        <taxon>Bacteria</taxon>
        <taxon>Bacillati</taxon>
        <taxon>Actinomycetota</taxon>
        <taxon>Actinomycetes</taxon>
        <taxon>Kitasatosporales</taxon>
        <taxon>Streptomycetaceae</taxon>
        <taxon>Streptomyces</taxon>
    </lineage>
</organism>
<comment type="caution">
    <text evidence="2">The sequence shown here is derived from an EMBL/GenBank/DDBJ whole genome shotgun (WGS) entry which is preliminary data.</text>
</comment>
<dbReference type="EMBL" id="JBEZAE010000007">
    <property type="protein sequence ID" value="MEU7071396.1"/>
    <property type="molecule type" value="Genomic_DNA"/>
</dbReference>
<keyword evidence="1" id="KW-0677">Repeat</keyword>
<sequence length="398" mass="42101">MTRIRRFGRLRRAAARQPRPQGRDAASPRLTMLLLSLPGLAAVAALLFTWLQVGQAGKELRIVEEGQITTRFNAAIGNLGSDSVDVRLGGIYALERIMKDSAEDQPAVVSVLAAYVRRHAPLPPTAVEPALDVQAAMNVLVRRLPDRDGGVAVDLSRTALANWKPVHVEEARSIHLPDAVMTGTDLSGADLALADMPRATLDGAMLKGSTLESANLTGVTFVGAKLSDASFWAADMTEADLSGTDLHNTSFTEANLRGAMFCWEVNPCAMNLTGTIFAGADLTEAWLTRLDLRKAEFCDRETFIMPAQEDDGSPSPAPSEEVQPIGCAVLRNTDLEGARLSAVDLRGVDLRGASLAQADLTGTDLRKANLTGADLTGAKLAGAKLAGAVLTGVQGLPS</sequence>
<evidence type="ECO:0000256" key="1">
    <source>
        <dbReference type="ARBA" id="ARBA00022737"/>
    </source>
</evidence>
<evidence type="ECO:0000313" key="3">
    <source>
        <dbReference type="Proteomes" id="UP001551329"/>
    </source>
</evidence>
<dbReference type="Pfam" id="PF00805">
    <property type="entry name" value="Pentapeptide"/>
    <property type="match status" value="4"/>
</dbReference>
<name>A0ABV3C9D8_9ACTN</name>
<proteinExistence type="predicted"/>
<gene>
    <name evidence="2" type="ORF">AB0A88_14795</name>
</gene>
<reference evidence="2 3" key="1">
    <citation type="submission" date="2024-06" db="EMBL/GenBank/DDBJ databases">
        <title>The Natural Products Discovery Center: Release of the First 8490 Sequenced Strains for Exploring Actinobacteria Biosynthetic Diversity.</title>
        <authorList>
            <person name="Kalkreuter E."/>
            <person name="Kautsar S.A."/>
            <person name="Yang D."/>
            <person name="Bader C.D."/>
            <person name="Teijaro C.N."/>
            <person name="Fluegel L."/>
            <person name="Davis C.M."/>
            <person name="Simpson J.R."/>
            <person name="Lauterbach L."/>
            <person name="Steele A.D."/>
            <person name="Gui C."/>
            <person name="Meng S."/>
            <person name="Li G."/>
            <person name="Viehrig K."/>
            <person name="Ye F."/>
            <person name="Su P."/>
            <person name="Kiefer A.F."/>
            <person name="Nichols A."/>
            <person name="Cepeda A.J."/>
            <person name="Yan W."/>
            <person name="Fan B."/>
            <person name="Jiang Y."/>
            <person name="Adhikari A."/>
            <person name="Zheng C.-J."/>
            <person name="Schuster L."/>
            <person name="Cowan T.M."/>
            <person name="Smanski M.J."/>
            <person name="Chevrette M.G."/>
            <person name="De Carvalho L.P.S."/>
            <person name="Shen B."/>
        </authorList>
    </citation>
    <scope>NUCLEOTIDE SEQUENCE [LARGE SCALE GENOMIC DNA]</scope>
    <source>
        <strain evidence="2 3">NPDC045974</strain>
    </source>
</reference>
<dbReference type="InterPro" id="IPR001646">
    <property type="entry name" value="5peptide_repeat"/>
</dbReference>
<protein>
    <submittedName>
        <fullName evidence="2">Pentapeptide repeat-containing protein</fullName>
    </submittedName>
</protein>
<evidence type="ECO:0000313" key="2">
    <source>
        <dbReference type="EMBL" id="MEU7071396.1"/>
    </source>
</evidence>
<accession>A0ABV3C9D8</accession>
<keyword evidence="3" id="KW-1185">Reference proteome</keyword>
<dbReference type="RefSeq" id="WP_358475256.1">
    <property type="nucleotide sequence ID" value="NZ_JBEZAE010000007.1"/>
</dbReference>
<dbReference type="Proteomes" id="UP001551329">
    <property type="component" value="Unassembled WGS sequence"/>
</dbReference>